<comment type="caution">
    <text evidence="1">The sequence shown here is derived from an EMBL/GenBank/DDBJ whole genome shotgun (WGS) entry which is preliminary data.</text>
</comment>
<evidence type="ECO:0000313" key="2">
    <source>
        <dbReference type="Proteomes" id="UP000465301"/>
    </source>
</evidence>
<name>A0A7I9Z954_9MYCO</name>
<dbReference type="InterPro" id="IPR009241">
    <property type="entry name" value="HigB-like"/>
</dbReference>
<reference evidence="1 2" key="1">
    <citation type="journal article" date="2019" name="Emerg. Microbes Infect.">
        <title>Comprehensive subspecies identification of 175 nontuberculous mycobacteria species based on 7547 genomic profiles.</title>
        <authorList>
            <person name="Matsumoto Y."/>
            <person name="Kinjo T."/>
            <person name="Motooka D."/>
            <person name="Nabeya D."/>
            <person name="Jung N."/>
            <person name="Uechi K."/>
            <person name="Horii T."/>
            <person name="Iida T."/>
            <person name="Fujita J."/>
            <person name="Nakamura S."/>
        </authorList>
    </citation>
    <scope>NUCLEOTIDE SEQUENCE [LARGE SCALE GENOMIC DNA]</scope>
    <source>
        <strain evidence="1 2">JCM 30726</strain>
    </source>
</reference>
<dbReference type="RefSeq" id="WP_373888669.1">
    <property type="nucleotide sequence ID" value="NZ_BLLA01000001.1"/>
</dbReference>
<dbReference type="EMBL" id="BLLA01000001">
    <property type="protein sequence ID" value="GFG97356.1"/>
    <property type="molecule type" value="Genomic_DNA"/>
</dbReference>
<proteinExistence type="predicted"/>
<dbReference type="Proteomes" id="UP000465301">
    <property type="component" value="Unassembled WGS sequence"/>
</dbReference>
<accession>A0A7I9Z954</accession>
<organism evidence="1 2">
    <name type="scientific">Mycobacterium timonense</name>
    <dbReference type="NCBI Taxonomy" id="701043"/>
    <lineage>
        <taxon>Bacteria</taxon>
        <taxon>Bacillati</taxon>
        <taxon>Actinomycetota</taxon>
        <taxon>Actinomycetes</taxon>
        <taxon>Mycobacteriales</taxon>
        <taxon>Mycobacteriaceae</taxon>
        <taxon>Mycobacterium</taxon>
        <taxon>Mycobacterium avium complex (MAC)</taxon>
    </lineage>
</organism>
<evidence type="ECO:0000313" key="1">
    <source>
        <dbReference type="EMBL" id="GFG97356.1"/>
    </source>
</evidence>
<sequence length="122" mass="13757">MSTTWDVVLLDEVERWFFALDDDEMTAVTGAIDLLEIEGPALGRPTVDRVKGSKFHSMKELRPAGTSIRILFIFDPRRQAILLLGGDKAGRWKSWYDKNIPIADKRYEDWLAGGDDDGTTLA</sequence>
<dbReference type="Pfam" id="PF05973">
    <property type="entry name" value="Gp49"/>
    <property type="match status" value="1"/>
</dbReference>
<dbReference type="AlphaFoldDB" id="A0A7I9Z954"/>
<keyword evidence="2" id="KW-1185">Reference proteome</keyword>
<gene>
    <name evidence="1" type="primary">higB3</name>
    <name evidence="1" type="ORF">MTIM_32350</name>
</gene>
<protein>
    <submittedName>
        <fullName evidence="1">Putative toxin HigB3</fullName>
    </submittedName>
</protein>